<dbReference type="EMBL" id="CP033241">
    <property type="protein sequence ID" value="AZF84855.1"/>
    <property type="molecule type" value="Genomic_DNA"/>
</dbReference>
<evidence type="ECO:0000313" key="12">
    <source>
        <dbReference type="EMBL" id="AKA80108.1"/>
    </source>
</evidence>
<evidence type="ECO:0000313" key="26">
    <source>
        <dbReference type="Proteomes" id="UP000267993"/>
    </source>
</evidence>
<dbReference type="EMBL" id="LT549890">
    <property type="protein sequence ID" value="SAI85480.1"/>
    <property type="molecule type" value="Genomic_DNA"/>
</dbReference>
<comment type="similarity">
    <text evidence="6">Belongs to the ABC-4 integral membrane protein family.</text>
</comment>
<evidence type="ECO:0000256" key="1">
    <source>
        <dbReference type="ARBA" id="ARBA00004651"/>
    </source>
</evidence>
<evidence type="ECO:0000313" key="32">
    <source>
        <dbReference type="Proteomes" id="UP000282269"/>
    </source>
</evidence>
<dbReference type="Proteomes" id="UP000076770">
    <property type="component" value="Chromosome i"/>
</dbReference>
<evidence type="ECO:0000313" key="11">
    <source>
        <dbReference type="EMBL" id="AKA77417.1"/>
    </source>
</evidence>
<dbReference type="Pfam" id="PF12704">
    <property type="entry name" value="MacB_PCD"/>
    <property type="match status" value="1"/>
</dbReference>
<keyword evidence="2" id="KW-1003">Cell membrane</keyword>
<evidence type="ECO:0000256" key="5">
    <source>
        <dbReference type="ARBA" id="ARBA00023136"/>
    </source>
</evidence>
<evidence type="ECO:0000313" key="10">
    <source>
        <dbReference type="EMBL" id="AKA74722.1"/>
    </source>
</evidence>
<evidence type="ECO:0000313" key="22">
    <source>
        <dbReference type="Proteomes" id="UP000033057"/>
    </source>
</evidence>
<dbReference type="Pfam" id="PF02687">
    <property type="entry name" value="FtsX"/>
    <property type="match status" value="1"/>
</dbReference>
<dbReference type="EMBL" id="CP011055">
    <property type="protein sequence ID" value="AKA74722.1"/>
    <property type="molecule type" value="Genomic_DNA"/>
</dbReference>
<dbReference type="GO" id="GO:0005886">
    <property type="term" value="C:plasma membrane"/>
    <property type="evidence" value="ECO:0007669"/>
    <property type="project" value="UniProtKB-SubCell"/>
</dbReference>
<keyword evidence="3 7" id="KW-0812">Transmembrane</keyword>
<dbReference type="EMBL" id="CP033238">
    <property type="protein sequence ID" value="AZF77051.1"/>
    <property type="molecule type" value="Genomic_DNA"/>
</dbReference>
<dbReference type="Proteomes" id="UP000033085">
    <property type="component" value="Chromosome"/>
</dbReference>
<dbReference type="GO" id="GO:0022857">
    <property type="term" value="F:transmembrane transporter activity"/>
    <property type="evidence" value="ECO:0007669"/>
    <property type="project" value="TreeGrafter"/>
</dbReference>
<dbReference type="GeneID" id="1454785"/>
<dbReference type="Proteomes" id="UP000273443">
    <property type="component" value="Chromosome"/>
</dbReference>
<protein>
    <submittedName>
        <fullName evidence="12">FtsX-like permease family protein</fullName>
    </submittedName>
</protein>
<dbReference type="OMA" id="MAIQSIF"/>
<evidence type="ECO:0000313" key="15">
    <source>
        <dbReference type="EMBL" id="AZF74428.1"/>
    </source>
</evidence>
<name>A0A0E3KDL3_SACSO</name>
<dbReference type="KEGG" id="ssof:SULC_2623"/>
<dbReference type="PANTHER" id="PTHR30572:SF4">
    <property type="entry name" value="ABC TRANSPORTER PERMEASE YTRF"/>
    <property type="match status" value="1"/>
</dbReference>
<organism evidence="12 24">
    <name type="scientific">Saccharolobus solfataricus</name>
    <name type="common">Sulfolobus solfataricus</name>
    <dbReference type="NCBI Taxonomy" id="2287"/>
    <lineage>
        <taxon>Archaea</taxon>
        <taxon>Thermoproteota</taxon>
        <taxon>Thermoprotei</taxon>
        <taxon>Sulfolobales</taxon>
        <taxon>Sulfolobaceae</taxon>
        <taxon>Saccharolobus</taxon>
    </lineage>
</organism>
<dbReference type="Proteomes" id="UP000269431">
    <property type="component" value="Chromosome"/>
</dbReference>
<gene>
    <name evidence="20" type="ORF">HFC64_03535</name>
    <name evidence="21" type="ORF">SSOP1_1926</name>
    <name evidence="12" type="ORF">SULA_2626</name>
    <name evidence="10" type="ORF">SULB_2627</name>
    <name evidence="11" type="ORF">SULC_2623</name>
    <name evidence="13" type="ORF">SULG_13370</name>
    <name evidence="14" type="ORF">SULH_13370</name>
    <name evidence="15" type="ORF">SULI_13370</name>
    <name evidence="16" type="ORF">SULM_13360</name>
    <name evidence="17" type="ORF">SULN_13350</name>
    <name evidence="18" type="ORF">SULO_13370</name>
    <name evidence="19" type="ORF">SULZ_13390</name>
</gene>
<dbReference type="KEGG" id="ssoa:SULA_2626"/>
<reference evidence="26 27" key="4">
    <citation type="journal article" date="2018" name="Proc. Natl. Acad. Sci. U.S.A.">
        <title>Nonmutational mechanism of inheritance in the Archaeon Sulfolobus solfataricus.</title>
        <authorList>
            <person name="Payne S."/>
            <person name="McCarthy S."/>
            <person name="Johnson T."/>
            <person name="North E."/>
            <person name="Blum P."/>
        </authorList>
    </citation>
    <scope>NUCLEOTIDE SEQUENCE [LARGE SCALE GENOMIC DNA]</scope>
    <source>
        <strain evidence="14 26">SARC-H</strain>
        <strain evidence="15 30">SARC-I</strain>
        <strain evidence="17 31">SARC-N</strain>
        <strain evidence="18 32">SARC-O</strain>
        <strain evidence="19 27">SUL120</strain>
        <strain evidence="13 28">SULG</strain>
        <strain evidence="16 29">SULM</strain>
    </source>
</reference>
<keyword evidence="5 7" id="KW-0472">Membrane</keyword>
<dbReference type="Proteomes" id="UP000033057">
    <property type="component" value="Chromosome"/>
</dbReference>
<dbReference type="OrthoDB" id="11469at2157"/>
<dbReference type="RefSeq" id="WP_009991468.1">
    <property type="nucleotide sequence ID" value="NZ_CP011055.2"/>
</dbReference>
<evidence type="ECO:0000313" key="25">
    <source>
        <dbReference type="Proteomes" id="UP000076770"/>
    </source>
</evidence>
<reference evidence="12" key="5">
    <citation type="submission" date="2018-10" db="EMBL/GenBank/DDBJ databases">
        <authorList>
            <person name="McCarthy S."/>
            <person name="Gradnigo J."/>
            <person name="Johnson T."/>
            <person name="Payne S."/>
            <person name="Lipzen A."/>
            <person name="Schackwitz W."/>
            <person name="Martin J."/>
            <person name="Moriyama E."/>
            <person name="Blum P."/>
        </authorList>
    </citation>
    <scope>NUCLEOTIDE SEQUENCE</scope>
    <source>
        <strain evidence="10">SARC-B</strain>
        <strain evidence="11">SARC-C</strain>
        <strain evidence="12">SULA</strain>
    </source>
</reference>
<evidence type="ECO:0000313" key="21">
    <source>
        <dbReference type="EMBL" id="SAI85480.1"/>
    </source>
</evidence>
<comment type="subcellular location">
    <subcellularLocation>
        <location evidence="1">Cell membrane</location>
        <topology evidence="1">Multi-pass membrane protein</topology>
    </subcellularLocation>
</comment>
<dbReference type="EMBL" id="CP033235">
    <property type="protein sequence ID" value="AZF69188.1"/>
    <property type="molecule type" value="Genomic_DNA"/>
</dbReference>
<dbReference type="Proteomes" id="UP000275843">
    <property type="component" value="Chromosome"/>
</dbReference>
<dbReference type="EMBL" id="CP011056">
    <property type="protein sequence ID" value="AKA77417.1"/>
    <property type="molecule type" value="Genomic_DNA"/>
</dbReference>
<evidence type="ECO:0000313" key="29">
    <source>
        <dbReference type="Proteomes" id="UP000273443"/>
    </source>
</evidence>
<dbReference type="EMBL" id="CP033240">
    <property type="protein sequence ID" value="AZF82262.1"/>
    <property type="molecule type" value="Genomic_DNA"/>
</dbReference>
<evidence type="ECO:0000313" key="31">
    <source>
        <dbReference type="Proteomes" id="UP000278715"/>
    </source>
</evidence>
<dbReference type="Proteomes" id="UP000273194">
    <property type="component" value="Chromosome"/>
</dbReference>
<reference evidence="20 33" key="6">
    <citation type="journal article" date="2020" name="Nat. Commun.">
        <title>The structures of two archaeal type IV pili illuminate evolutionary relationships.</title>
        <authorList>
            <person name="Wang F."/>
            <person name="Baquero D.P."/>
            <person name="Su Z."/>
            <person name="Beltran L.C."/>
            <person name="Prangishvili D."/>
            <person name="Krupovic M."/>
            <person name="Egelman E.H."/>
        </authorList>
    </citation>
    <scope>NUCLEOTIDE SEQUENCE [LARGE SCALE GENOMIC DNA]</scope>
    <source>
        <strain evidence="20 33">POZ149</strain>
    </source>
</reference>
<feature type="transmembrane region" description="Helical" evidence="7">
    <location>
        <begin position="302"/>
        <end position="330"/>
    </location>
</feature>
<dbReference type="EMBL" id="CP050869">
    <property type="protein sequence ID" value="QPG49082.1"/>
    <property type="molecule type" value="Genomic_DNA"/>
</dbReference>
<evidence type="ECO:0000313" key="20">
    <source>
        <dbReference type="EMBL" id="QPG49082.1"/>
    </source>
</evidence>
<evidence type="ECO:0000313" key="28">
    <source>
        <dbReference type="Proteomes" id="UP000273194"/>
    </source>
</evidence>
<reference evidence="25" key="3">
    <citation type="submission" date="2016-04" db="EMBL/GenBank/DDBJ databases">
        <authorList>
            <person name="Shah S.A."/>
            <person name="Garrett R.A."/>
        </authorList>
    </citation>
    <scope>NUCLEOTIDE SEQUENCE [LARGE SCALE GENOMIC DNA]</scope>
    <source>
        <strain evidence="25">ATCC 35091 / DSM 1616 / JCM 8930 / NBRC 15331 / P1</strain>
    </source>
</reference>
<feature type="transmembrane region" description="Helical" evidence="7">
    <location>
        <begin position="361"/>
        <end position="381"/>
    </location>
</feature>
<evidence type="ECO:0000313" key="13">
    <source>
        <dbReference type="EMBL" id="AZF69188.1"/>
    </source>
</evidence>
<dbReference type="AlphaFoldDB" id="A0A0E3KDL3"/>
<evidence type="ECO:0000313" key="17">
    <source>
        <dbReference type="EMBL" id="AZF79656.1"/>
    </source>
</evidence>
<dbReference type="EMBL" id="CP033237">
    <property type="protein sequence ID" value="AZF74428.1"/>
    <property type="molecule type" value="Genomic_DNA"/>
</dbReference>
<dbReference type="EMBL" id="CP033239">
    <property type="protein sequence ID" value="AZF79656.1"/>
    <property type="molecule type" value="Genomic_DNA"/>
</dbReference>
<dbReference type="InterPro" id="IPR050250">
    <property type="entry name" value="Macrolide_Exporter_MacB"/>
</dbReference>
<evidence type="ECO:0000313" key="30">
    <source>
        <dbReference type="Proteomes" id="UP000275843"/>
    </source>
</evidence>
<dbReference type="InterPro" id="IPR025857">
    <property type="entry name" value="MacB_PCD"/>
</dbReference>
<dbReference type="Proteomes" id="UP000267993">
    <property type="component" value="Chromosome"/>
</dbReference>
<evidence type="ECO:0000259" key="9">
    <source>
        <dbReference type="Pfam" id="PF12704"/>
    </source>
</evidence>
<dbReference type="EMBL" id="CP011057">
    <property type="protein sequence ID" value="AKA80108.1"/>
    <property type="molecule type" value="Genomic_DNA"/>
</dbReference>
<keyword evidence="4 7" id="KW-1133">Transmembrane helix</keyword>
<dbReference type="Proteomes" id="UP000033106">
    <property type="component" value="Chromosome"/>
</dbReference>
<dbReference type="Proteomes" id="UP000282269">
    <property type="component" value="Chromosome"/>
</dbReference>
<feature type="transmembrane region" description="Helical" evidence="7">
    <location>
        <begin position="20"/>
        <end position="38"/>
    </location>
</feature>
<evidence type="ECO:0000313" key="33">
    <source>
        <dbReference type="Proteomes" id="UP000594632"/>
    </source>
</evidence>
<evidence type="ECO:0000313" key="19">
    <source>
        <dbReference type="EMBL" id="AZF84855.1"/>
    </source>
</evidence>
<evidence type="ECO:0000256" key="2">
    <source>
        <dbReference type="ARBA" id="ARBA00022475"/>
    </source>
</evidence>
<evidence type="ECO:0000313" key="14">
    <source>
        <dbReference type="EMBL" id="AZF71808.1"/>
    </source>
</evidence>
<evidence type="ECO:0000259" key="8">
    <source>
        <dbReference type="Pfam" id="PF02687"/>
    </source>
</evidence>
<evidence type="ECO:0000256" key="3">
    <source>
        <dbReference type="ARBA" id="ARBA00022692"/>
    </source>
</evidence>
<evidence type="ECO:0000313" key="23">
    <source>
        <dbReference type="Proteomes" id="UP000033085"/>
    </source>
</evidence>
<dbReference type="InterPro" id="IPR003838">
    <property type="entry name" value="ABC3_permease_C"/>
</dbReference>
<dbReference type="EMBL" id="CP033236">
    <property type="protein sequence ID" value="AZF71808.1"/>
    <property type="molecule type" value="Genomic_DNA"/>
</dbReference>
<feature type="domain" description="ABC3 transporter permease C-terminal" evidence="8">
    <location>
        <begin position="260"/>
        <end position="387"/>
    </location>
</feature>
<reference evidence="21" key="2">
    <citation type="submission" date="2016-04" db="EMBL/GenBank/DDBJ databases">
        <authorList>
            <person name="Evans L.H."/>
            <person name="Alamgir A."/>
            <person name="Owens N."/>
            <person name="Weber N.D."/>
            <person name="Virtaneva K."/>
            <person name="Barbian K."/>
            <person name="Babar A."/>
            <person name="Rosenke K."/>
        </authorList>
    </citation>
    <scope>NUCLEOTIDE SEQUENCE</scope>
    <source>
        <strain evidence="21">P1</strain>
    </source>
</reference>
<evidence type="ECO:0000313" key="18">
    <source>
        <dbReference type="EMBL" id="AZF82262.1"/>
    </source>
</evidence>
<proteinExistence type="inferred from homology"/>
<dbReference type="PANTHER" id="PTHR30572">
    <property type="entry name" value="MEMBRANE COMPONENT OF TRANSPORTER-RELATED"/>
    <property type="match status" value="1"/>
</dbReference>
<evidence type="ECO:0000313" key="27">
    <source>
        <dbReference type="Proteomes" id="UP000269431"/>
    </source>
</evidence>
<sequence length="395" mass="41897">MNGVDILWLAYKGLMARKTLAIISIIAIMIGITSVSFIEAFSQGVERSVISTLFQLNPTNIYVFNEIGYVSPTDVSLMSSLPGIDAVYPVIEAHGVVQIGGRVINVLVVGVDNISSLLGKVELENGTVYPPVTVPYAVIGHDIAHPIPNVTVQPGSTIILKLSNGNALPLTVYGILRPTQSVVIGDTSDVIFIPLGEAKALINPPGYFLVVLQGSSISEVNTITTLLNYIYGNSLTVTTIQQAISSVQVIITSFSFLVILIGSISLFVGAVGIMGITLARVYQRTREIGIMKTVGLTTRQVLLVFLLEALIVGVIGGIVGLTLTIMGTYIMDINGIPFNAGSSNGSNLIVVIRPFLSMSDVAISILIALVTSIIAGIYPAWKASKLTVIEAVRKD</sequence>
<dbReference type="Proteomes" id="UP000278715">
    <property type="component" value="Chromosome"/>
</dbReference>
<dbReference type="KEGG" id="ssol:SULB_2627"/>
<dbReference type="Proteomes" id="UP000594632">
    <property type="component" value="Chromosome"/>
</dbReference>
<evidence type="ECO:0000313" key="16">
    <source>
        <dbReference type="EMBL" id="AZF77051.1"/>
    </source>
</evidence>
<evidence type="ECO:0000313" key="24">
    <source>
        <dbReference type="Proteomes" id="UP000033106"/>
    </source>
</evidence>
<feature type="transmembrane region" description="Helical" evidence="7">
    <location>
        <begin position="254"/>
        <end position="281"/>
    </location>
</feature>
<evidence type="ECO:0000256" key="6">
    <source>
        <dbReference type="ARBA" id="ARBA00038076"/>
    </source>
</evidence>
<evidence type="ECO:0000256" key="7">
    <source>
        <dbReference type="SAM" id="Phobius"/>
    </source>
</evidence>
<dbReference type="GeneID" id="44130592"/>
<feature type="domain" description="MacB-like periplasmic core" evidence="9">
    <location>
        <begin position="22"/>
        <end position="210"/>
    </location>
</feature>
<reference evidence="22 23" key="1">
    <citation type="journal article" date="2015" name="Genome Announc.">
        <title>Complete Genome Sequence of Sulfolobus solfataricus Strain 98/2 and Evolved Derivatives.</title>
        <authorList>
            <person name="McCarthy S."/>
            <person name="Gradnigo J."/>
            <person name="Johnson T."/>
            <person name="Payne S."/>
            <person name="Lipzen A."/>
            <person name="Martin J."/>
            <person name="Schackwitz W."/>
            <person name="Moriyama E."/>
            <person name="Blum P."/>
        </authorList>
    </citation>
    <scope>NUCLEOTIDE SEQUENCE [LARGE SCALE GENOMIC DNA]</scope>
    <source>
        <strain evidence="22">98/2 SULC</strain>
        <strain evidence="10">SARC-B</strain>
        <strain evidence="11">SARC-C</strain>
        <strain evidence="12 24">SULA</strain>
        <strain evidence="23">SULB</strain>
    </source>
</reference>
<accession>A0A0E3KDL3</accession>
<evidence type="ECO:0000256" key="4">
    <source>
        <dbReference type="ARBA" id="ARBA00022989"/>
    </source>
</evidence>
<dbReference type="PATRIC" id="fig|2287.6.peg.2805"/>